<dbReference type="EMBL" id="CABFNP030001075">
    <property type="protein sequence ID" value="CAI6091049.1"/>
    <property type="molecule type" value="Genomic_DNA"/>
</dbReference>
<gene>
    <name evidence="3" type="ORF">CCHLO57077_00019455</name>
</gene>
<feature type="signal peptide" evidence="2">
    <location>
        <begin position="1"/>
        <end position="20"/>
    </location>
</feature>
<keyword evidence="4" id="KW-1185">Reference proteome</keyword>
<sequence>MQFSLIQAIAAFSLISTGLSASVGSPNGATAAAANMPVEMRDHGAGGPDDQSPEPISVRDPNEDVIEEFQPLSKRACWFGKTPGCSKTGYCYKRCDWKADPQQGKWCWTTNVFKGWKTCKVDSDCSVYDSCNYSNCKDCGCSC</sequence>
<feature type="region of interest" description="Disordered" evidence="1">
    <location>
        <begin position="36"/>
        <end position="60"/>
    </location>
</feature>
<evidence type="ECO:0000313" key="3">
    <source>
        <dbReference type="EMBL" id="CAI6091049.1"/>
    </source>
</evidence>
<evidence type="ECO:0000313" key="4">
    <source>
        <dbReference type="Proteomes" id="UP001160390"/>
    </source>
</evidence>
<dbReference type="Proteomes" id="UP001160390">
    <property type="component" value="Unassembled WGS sequence"/>
</dbReference>
<organism evidence="3 4">
    <name type="scientific">Clonostachys chloroleuca</name>
    <dbReference type="NCBI Taxonomy" id="1926264"/>
    <lineage>
        <taxon>Eukaryota</taxon>
        <taxon>Fungi</taxon>
        <taxon>Dikarya</taxon>
        <taxon>Ascomycota</taxon>
        <taxon>Pezizomycotina</taxon>
        <taxon>Sordariomycetes</taxon>
        <taxon>Hypocreomycetidae</taxon>
        <taxon>Hypocreales</taxon>
        <taxon>Bionectriaceae</taxon>
        <taxon>Clonostachys</taxon>
    </lineage>
</organism>
<accession>A0AA35Q5I9</accession>
<proteinExistence type="predicted"/>
<reference evidence="3" key="1">
    <citation type="submission" date="2023-01" db="EMBL/GenBank/DDBJ databases">
        <authorList>
            <person name="Piombo E."/>
        </authorList>
    </citation>
    <scope>NUCLEOTIDE SEQUENCE</scope>
</reference>
<evidence type="ECO:0000256" key="2">
    <source>
        <dbReference type="SAM" id="SignalP"/>
    </source>
</evidence>
<evidence type="ECO:0000256" key="1">
    <source>
        <dbReference type="SAM" id="MobiDB-lite"/>
    </source>
</evidence>
<comment type="caution">
    <text evidence="3">The sequence shown here is derived from an EMBL/GenBank/DDBJ whole genome shotgun (WGS) entry which is preliminary data.</text>
</comment>
<feature type="chain" id="PRO_5041354897" evidence="2">
    <location>
        <begin position="21"/>
        <end position="143"/>
    </location>
</feature>
<protein>
    <submittedName>
        <fullName evidence="3">Uncharacterized protein</fullName>
    </submittedName>
</protein>
<name>A0AA35Q5I9_9HYPO</name>
<keyword evidence="2" id="KW-0732">Signal</keyword>
<dbReference type="AlphaFoldDB" id="A0AA35Q5I9"/>